<dbReference type="Gene3D" id="2.60.120.560">
    <property type="entry name" value="Exo-inulinase, domain 1"/>
    <property type="match status" value="1"/>
</dbReference>
<evidence type="ECO:0000256" key="5">
    <source>
        <dbReference type="SAM" id="SignalP"/>
    </source>
</evidence>
<feature type="domain" description="Glycosyl hydrolase family 32 C-terminal" evidence="7">
    <location>
        <begin position="369"/>
        <end position="491"/>
    </location>
</feature>
<dbReference type="InterPro" id="IPR013189">
    <property type="entry name" value="Glyco_hydro_32_C"/>
</dbReference>
<evidence type="ECO:0000259" key="6">
    <source>
        <dbReference type="Pfam" id="PF00251"/>
    </source>
</evidence>
<evidence type="ECO:0000259" key="7">
    <source>
        <dbReference type="Pfam" id="PF08244"/>
    </source>
</evidence>
<gene>
    <name evidence="8" type="ORF">C7T94_18890</name>
</gene>
<dbReference type="SUPFAM" id="SSF49899">
    <property type="entry name" value="Concanavalin A-like lectins/glucanases"/>
    <property type="match status" value="1"/>
</dbReference>
<protein>
    <submittedName>
        <fullName evidence="8">Glycoside hydrolase</fullName>
    </submittedName>
</protein>
<evidence type="ECO:0000256" key="3">
    <source>
        <dbReference type="ARBA" id="ARBA00023295"/>
    </source>
</evidence>
<dbReference type="GO" id="GO:0004575">
    <property type="term" value="F:sucrose alpha-glucosidase activity"/>
    <property type="evidence" value="ECO:0007669"/>
    <property type="project" value="TreeGrafter"/>
</dbReference>
<evidence type="ECO:0000313" key="9">
    <source>
        <dbReference type="Proteomes" id="UP000240912"/>
    </source>
</evidence>
<dbReference type="InterPro" id="IPR001362">
    <property type="entry name" value="Glyco_hydro_32"/>
</dbReference>
<comment type="caution">
    <text evidence="8">The sequence shown here is derived from an EMBL/GenBank/DDBJ whole genome shotgun (WGS) entry which is preliminary data.</text>
</comment>
<dbReference type="InterPro" id="IPR013320">
    <property type="entry name" value="ConA-like_dom_sf"/>
</dbReference>
<dbReference type="AlphaFoldDB" id="A0A2T3HH23"/>
<organism evidence="8 9">
    <name type="scientific">Pedobacter yulinensis</name>
    <dbReference type="NCBI Taxonomy" id="2126353"/>
    <lineage>
        <taxon>Bacteria</taxon>
        <taxon>Pseudomonadati</taxon>
        <taxon>Bacteroidota</taxon>
        <taxon>Sphingobacteriia</taxon>
        <taxon>Sphingobacteriales</taxon>
        <taxon>Sphingobacteriaceae</taxon>
        <taxon>Pedobacter</taxon>
    </lineage>
</organism>
<dbReference type="InterPro" id="IPR013148">
    <property type="entry name" value="Glyco_hydro_32_N"/>
</dbReference>
<dbReference type="PANTHER" id="PTHR42800">
    <property type="entry name" value="EXOINULINASE INUD (AFU_ORTHOLOGUE AFUA_5G00480)"/>
    <property type="match status" value="1"/>
</dbReference>
<sequence length="505" mass="56235">MKKKAVIFLSAMLCALCSLAQPTTEQWRPAYHFTAPRNWLNDPNGPILIDGVYHLYYQHNPFENKWGHMSWGHATSKDLLRWKHLPVAMPEEVSADTTTWMFSGSVVSDSKNTSGFGRNGKAPLVAIYTADQPKQQKETQALAYSNDGGLSFEQFKGNPVIDLNLKDFRDPNVFWHEQSGRWVMAVALPAVHKVRFYGSADLKKWELLSDFGPTGYTKHVWECPFIVPLPVDGDPKRIKWLMMVSSGGDRGPAFMQYFVGDFDGKTFKSDQPEGGVLTVDHGDTFYAAIPYRLPGRQTLIGWLMPGKTETFPWRGQMSIPRDLGLVSTAEGTRLVQRPSQVVSAVVDRLGKGNMLLYRSLSIGKRKVLSAPGRFDQNCWWLDLELDIKRFGKQGIRLAADTIKGSFVEVGYDPVSQQLYVDCTSSEKGRREERNLLQTAPLAAPDGKVKISVLFDRSSLEVFGNDGRAVISTLVFPATGANALSVFSAHAAGVVPRLRLVNMTGL</sequence>
<dbReference type="EMBL" id="PYLS01000009">
    <property type="protein sequence ID" value="PST81681.1"/>
    <property type="molecule type" value="Genomic_DNA"/>
</dbReference>
<evidence type="ECO:0000256" key="4">
    <source>
        <dbReference type="RuleBase" id="RU362110"/>
    </source>
</evidence>
<dbReference type="Pfam" id="PF08244">
    <property type="entry name" value="Glyco_hydro_32C"/>
    <property type="match status" value="1"/>
</dbReference>
<feature type="signal peptide" evidence="5">
    <location>
        <begin position="1"/>
        <end position="20"/>
    </location>
</feature>
<evidence type="ECO:0000256" key="2">
    <source>
        <dbReference type="ARBA" id="ARBA00022801"/>
    </source>
</evidence>
<dbReference type="PANTHER" id="PTHR42800:SF1">
    <property type="entry name" value="EXOINULINASE INUD (AFU_ORTHOLOGUE AFUA_5G00480)"/>
    <property type="match status" value="1"/>
</dbReference>
<dbReference type="GO" id="GO:0005987">
    <property type="term" value="P:sucrose catabolic process"/>
    <property type="evidence" value="ECO:0007669"/>
    <property type="project" value="TreeGrafter"/>
</dbReference>
<proteinExistence type="inferred from homology"/>
<dbReference type="GO" id="GO:0005737">
    <property type="term" value="C:cytoplasm"/>
    <property type="evidence" value="ECO:0007669"/>
    <property type="project" value="TreeGrafter"/>
</dbReference>
<keyword evidence="9" id="KW-1185">Reference proteome</keyword>
<dbReference type="Proteomes" id="UP000240912">
    <property type="component" value="Unassembled WGS sequence"/>
</dbReference>
<keyword evidence="5" id="KW-0732">Signal</keyword>
<keyword evidence="2 4" id="KW-0378">Hydrolase</keyword>
<evidence type="ECO:0000313" key="8">
    <source>
        <dbReference type="EMBL" id="PST81681.1"/>
    </source>
</evidence>
<dbReference type="InterPro" id="IPR023296">
    <property type="entry name" value="Glyco_hydro_beta-prop_sf"/>
</dbReference>
<reference evidence="8 9" key="1">
    <citation type="submission" date="2018-03" db="EMBL/GenBank/DDBJ databases">
        <authorList>
            <person name="Keele B.F."/>
        </authorList>
    </citation>
    <scope>NUCLEOTIDE SEQUENCE [LARGE SCALE GENOMIC DNA]</scope>
    <source>
        <strain evidence="8 9">YL28-9</strain>
    </source>
</reference>
<dbReference type="Pfam" id="PF00251">
    <property type="entry name" value="Glyco_hydro_32N"/>
    <property type="match status" value="1"/>
</dbReference>
<dbReference type="CDD" id="cd18622">
    <property type="entry name" value="GH32_Inu-like"/>
    <property type="match status" value="1"/>
</dbReference>
<keyword evidence="3 4" id="KW-0326">Glycosidase</keyword>
<dbReference type="SUPFAM" id="SSF75005">
    <property type="entry name" value="Arabinanase/levansucrase/invertase"/>
    <property type="match status" value="1"/>
</dbReference>
<dbReference type="OrthoDB" id="9759709at2"/>
<feature type="domain" description="Glycosyl hydrolase family 32 N-terminal" evidence="6">
    <location>
        <begin position="32"/>
        <end position="338"/>
    </location>
</feature>
<accession>A0A2T3HH23</accession>
<name>A0A2T3HH23_9SPHI</name>
<comment type="similarity">
    <text evidence="1 4">Belongs to the glycosyl hydrolase 32 family.</text>
</comment>
<dbReference type="Gene3D" id="2.115.10.20">
    <property type="entry name" value="Glycosyl hydrolase domain, family 43"/>
    <property type="match status" value="1"/>
</dbReference>
<dbReference type="SMART" id="SM00640">
    <property type="entry name" value="Glyco_32"/>
    <property type="match status" value="1"/>
</dbReference>
<evidence type="ECO:0000256" key="1">
    <source>
        <dbReference type="ARBA" id="ARBA00009902"/>
    </source>
</evidence>
<dbReference type="RefSeq" id="WP_107217618.1">
    <property type="nucleotide sequence ID" value="NZ_KZ686273.1"/>
</dbReference>
<feature type="chain" id="PRO_5015469806" evidence="5">
    <location>
        <begin position="21"/>
        <end position="505"/>
    </location>
</feature>